<feature type="transmembrane region" description="Helical" evidence="1">
    <location>
        <begin position="195"/>
        <end position="219"/>
    </location>
</feature>
<keyword evidence="1" id="KW-1133">Transmembrane helix</keyword>
<name>A0A7S4J5F7_9STRA</name>
<keyword evidence="1" id="KW-0812">Transmembrane</keyword>
<sequence>MSAASPATMHVCGGLVPDYYRMVGSYVVHERAPDGKQQKEAYLRKSMIRRVDDRQSPHCAIYVKKIRKFGTKKISFGTDWIDMYALHSIALHVTDVRSFIHSFHRVFGGFVTFWSSALCVFFRLRFDDSTLQDISIVILFFSGIESFLLQDSYREEAFDSSELQDKSLRTCEKIAMTTEEESGIVDSSHCWILKVVMAVIISCLMTFLFSLVLCATLRIGSSSPLIG</sequence>
<reference evidence="2" key="1">
    <citation type="submission" date="2021-01" db="EMBL/GenBank/DDBJ databases">
        <authorList>
            <person name="Corre E."/>
            <person name="Pelletier E."/>
            <person name="Niang G."/>
            <person name="Scheremetjew M."/>
            <person name="Finn R."/>
            <person name="Kale V."/>
            <person name="Holt S."/>
            <person name="Cochrane G."/>
            <person name="Meng A."/>
            <person name="Brown T."/>
            <person name="Cohen L."/>
        </authorList>
    </citation>
    <scope>NUCLEOTIDE SEQUENCE</scope>
    <source>
        <strain evidence="2">Isolate 1302-5</strain>
    </source>
</reference>
<dbReference type="AlphaFoldDB" id="A0A7S4J5F7"/>
<feature type="transmembrane region" description="Helical" evidence="1">
    <location>
        <begin position="106"/>
        <end position="124"/>
    </location>
</feature>
<evidence type="ECO:0000256" key="1">
    <source>
        <dbReference type="SAM" id="Phobius"/>
    </source>
</evidence>
<evidence type="ECO:0000313" key="2">
    <source>
        <dbReference type="EMBL" id="CAE2251969.1"/>
    </source>
</evidence>
<gene>
    <name evidence="2" type="ORF">OAUR00152_LOCUS21800</name>
</gene>
<protein>
    <submittedName>
        <fullName evidence="2">Uncharacterized protein</fullName>
    </submittedName>
</protein>
<proteinExistence type="predicted"/>
<dbReference type="EMBL" id="HBKQ01031963">
    <property type="protein sequence ID" value="CAE2251969.1"/>
    <property type="molecule type" value="Transcribed_RNA"/>
</dbReference>
<keyword evidence="1" id="KW-0472">Membrane</keyword>
<accession>A0A7S4J5F7</accession>
<organism evidence="2">
    <name type="scientific">Odontella aurita</name>
    <dbReference type="NCBI Taxonomy" id="265563"/>
    <lineage>
        <taxon>Eukaryota</taxon>
        <taxon>Sar</taxon>
        <taxon>Stramenopiles</taxon>
        <taxon>Ochrophyta</taxon>
        <taxon>Bacillariophyta</taxon>
        <taxon>Mediophyceae</taxon>
        <taxon>Biddulphiophycidae</taxon>
        <taxon>Eupodiscales</taxon>
        <taxon>Odontellaceae</taxon>
        <taxon>Odontella</taxon>
    </lineage>
</organism>